<protein>
    <submittedName>
        <fullName evidence="2">Uncharacterized protein</fullName>
    </submittedName>
</protein>
<feature type="compositionally biased region" description="Acidic residues" evidence="1">
    <location>
        <begin position="106"/>
        <end position="118"/>
    </location>
</feature>
<name>I0YVV5_COCSC</name>
<keyword evidence="3" id="KW-1185">Reference proteome</keyword>
<dbReference type="KEGG" id="csl:COCSUDRAFT_63676"/>
<feature type="compositionally biased region" description="Basic and acidic residues" evidence="1">
    <location>
        <begin position="91"/>
        <end position="105"/>
    </location>
</feature>
<proteinExistence type="predicted"/>
<evidence type="ECO:0000313" key="3">
    <source>
        <dbReference type="Proteomes" id="UP000007264"/>
    </source>
</evidence>
<comment type="caution">
    <text evidence="2">The sequence shown here is derived from an EMBL/GenBank/DDBJ whole genome shotgun (WGS) entry which is preliminary data.</text>
</comment>
<gene>
    <name evidence="2" type="ORF">COCSUDRAFT_63676</name>
</gene>
<sequence length="126" mass="13653">MESYDDLITTAFCGEKPKCDQTLSQKAALERVLKEINNGAKACAPERARCEASEANLKANAQAKDSIASLRINDDDAAFLGIRKYRRSSVDALKEKENEVEKEALVADDDDEAEDDEPNAGGGVST</sequence>
<evidence type="ECO:0000256" key="1">
    <source>
        <dbReference type="SAM" id="MobiDB-lite"/>
    </source>
</evidence>
<dbReference type="AlphaFoldDB" id="I0YVV5"/>
<evidence type="ECO:0000313" key="2">
    <source>
        <dbReference type="EMBL" id="EIE22524.1"/>
    </source>
</evidence>
<accession>I0YVV5</accession>
<reference evidence="2 3" key="1">
    <citation type="journal article" date="2012" name="Genome Biol.">
        <title>The genome of the polar eukaryotic microalga coccomyxa subellipsoidea reveals traits of cold adaptation.</title>
        <authorList>
            <person name="Blanc G."/>
            <person name="Agarkova I."/>
            <person name="Grimwood J."/>
            <person name="Kuo A."/>
            <person name="Brueggeman A."/>
            <person name="Dunigan D."/>
            <person name="Gurnon J."/>
            <person name="Ladunga I."/>
            <person name="Lindquist E."/>
            <person name="Lucas S."/>
            <person name="Pangilinan J."/>
            <person name="Proschold T."/>
            <person name="Salamov A."/>
            <person name="Schmutz J."/>
            <person name="Weeks D."/>
            <person name="Yamada T."/>
            <person name="Claverie J.M."/>
            <person name="Grigoriev I."/>
            <person name="Van Etten J."/>
            <person name="Lomsadze A."/>
            <person name="Borodovsky M."/>
        </authorList>
    </citation>
    <scope>NUCLEOTIDE SEQUENCE [LARGE SCALE GENOMIC DNA]</scope>
    <source>
        <strain evidence="2 3">C-169</strain>
    </source>
</reference>
<dbReference type="GeneID" id="17040927"/>
<dbReference type="RefSeq" id="XP_005647068.1">
    <property type="nucleotide sequence ID" value="XM_005647011.1"/>
</dbReference>
<feature type="region of interest" description="Disordered" evidence="1">
    <location>
        <begin position="91"/>
        <end position="126"/>
    </location>
</feature>
<organism evidence="2 3">
    <name type="scientific">Coccomyxa subellipsoidea (strain C-169)</name>
    <name type="common">Green microalga</name>
    <dbReference type="NCBI Taxonomy" id="574566"/>
    <lineage>
        <taxon>Eukaryota</taxon>
        <taxon>Viridiplantae</taxon>
        <taxon>Chlorophyta</taxon>
        <taxon>core chlorophytes</taxon>
        <taxon>Trebouxiophyceae</taxon>
        <taxon>Trebouxiophyceae incertae sedis</taxon>
        <taxon>Coccomyxaceae</taxon>
        <taxon>Coccomyxa</taxon>
        <taxon>Coccomyxa subellipsoidea</taxon>
    </lineage>
</organism>
<dbReference type="EMBL" id="AGSI01000009">
    <property type="protein sequence ID" value="EIE22524.1"/>
    <property type="molecule type" value="Genomic_DNA"/>
</dbReference>
<dbReference type="Proteomes" id="UP000007264">
    <property type="component" value="Unassembled WGS sequence"/>
</dbReference>